<dbReference type="Gene3D" id="3.60.21.10">
    <property type="match status" value="1"/>
</dbReference>
<dbReference type="PANTHER" id="PTHR31302">
    <property type="entry name" value="TRANSMEMBRANE PROTEIN WITH METALLOPHOSPHOESTERASE DOMAIN-RELATED"/>
    <property type="match status" value="1"/>
</dbReference>
<evidence type="ECO:0000256" key="1">
    <source>
        <dbReference type="ARBA" id="ARBA00022723"/>
    </source>
</evidence>
<dbReference type="EMBL" id="CP036273">
    <property type="protein sequence ID" value="QDU20090.1"/>
    <property type="molecule type" value="Genomic_DNA"/>
</dbReference>
<dbReference type="OrthoDB" id="9780884at2"/>
<protein>
    <submittedName>
        <fullName evidence="4">Putative metallophosphoesterase</fullName>
        <ecNumber evidence="4">3.1.-.-</ecNumber>
    </submittedName>
</protein>
<dbReference type="PANTHER" id="PTHR31302:SF31">
    <property type="entry name" value="PHOSPHODIESTERASE YAEI"/>
    <property type="match status" value="1"/>
</dbReference>
<dbReference type="GO" id="GO:0046872">
    <property type="term" value="F:metal ion binding"/>
    <property type="evidence" value="ECO:0007669"/>
    <property type="project" value="UniProtKB-KW"/>
</dbReference>
<dbReference type="RefSeq" id="WP_145237062.1">
    <property type="nucleotide sequence ID" value="NZ_CP036273.1"/>
</dbReference>
<gene>
    <name evidence="4" type="ORF">ETAA1_20330</name>
</gene>
<dbReference type="GO" id="GO:0009245">
    <property type="term" value="P:lipid A biosynthetic process"/>
    <property type="evidence" value="ECO:0007669"/>
    <property type="project" value="TreeGrafter"/>
</dbReference>
<dbReference type="Pfam" id="PF00149">
    <property type="entry name" value="Metallophos"/>
    <property type="match status" value="1"/>
</dbReference>
<evidence type="ECO:0000313" key="5">
    <source>
        <dbReference type="Proteomes" id="UP000319576"/>
    </source>
</evidence>
<dbReference type="EC" id="3.1.-.-" evidence="4"/>
<evidence type="ECO:0000256" key="2">
    <source>
        <dbReference type="ARBA" id="ARBA00022801"/>
    </source>
</evidence>
<dbReference type="SUPFAM" id="SSF56300">
    <property type="entry name" value="Metallo-dependent phosphatases"/>
    <property type="match status" value="1"/>
</dbReference>
<proteinExistence type="predicted"/>
<dbReference type="InterPro" id="IPR051158">
    <property type="entry name" value="Metallophosphoesterase_sf"/>
</dbReference>
<dbReference type="InterPro" id="IPR029052">
    <property type="entry name" value="Metallo-depent_PP-like"/>
</dbReference>
<evidence type="ECO:0000313" key="4">
    <source>
        <dbReference type="EMBL" id="QDU20090.1"/>
    </source>
</evidence>
<dbReference type="Proteomes" id="UP000319576">
    <property type="component" value="Chromosome"/>
</dbReference>
<dbReference type="AlphaFoldDB" id="A0A517XRE8"/>
<dbReference type="InterPro" id="IPR004843">
    <property type="entry name" value="Calcineurin-like_PHP"/>
</dbReference>
<keyword evidence="2 4" id="KW-0378">Hydrolase</keyword>
<sequence length="286" mass="31728">MTRRLPRLTRRRFWGAAALTGLGLGLYTWRVEPHWLEFVRRDLPIRDLPDALVGRTLAQVSDIHVGPRVDPDYLAASFRALSALNPDVVTLTGDFVSATGTERVDEAAQLLENLSRPSLGTFAVLGNHDYGAGWNNPRVADQLTKRLADVGVRVLRNQSADVSGLRLTGLEDVWGPNFDLRTVQAALAAEPPGLVLCHNPDAADVNVWGRYRGWILSGHTHGGQCKPPFLPPPLLPVANKRYTAGEFDLGDGRRLYINRGLGHLTRVRFNVRPEITLFRLVREEPT</sequence>
<feature type="domain" description="Calcineurin-like phosphoesterase" evidence="3">
    <location>
        <begin position="57"/>
        <end position="222"/>
    </location>
</feature>
<evidence type="ECO:0000259" key="3">
    <source>
        <dbReference type="Pfam" id="PF00149"/>
    </source>
</evidence>
<dbReference type="GO" id="GO:0008758">
    <property type="term" value="F:UDP-2,3-diacylglucosamine hydrolase activity"/>
    <property type="evidence" value="ECO:0007669"/>
    <property type="project" value="TreeGrafter"/>
</dbReference>
<organism evidence="4 5">
    <name type="scientific">Urbifossiella limnaea</name>
    <dbReference type="NCBI Taxonomy" id="2528023"/>
    <lineage>
        <taxon>Bacteria</taxon>
        <taxon>Pseudomonadati</taxon>
        <taxon>Planctomycetota</taxon>
        <taxon>Planctomycetia</taxon>
        <taxon>Gemmatales</taxon>
        <taxon>Gemmataceae</taxon>
        <taxon>Urbifossiella</taxon>
    </lineage>
</organism>
<keyword evidence="5" id="KW-1185">Reference proteome</keyword>
<reference evidence="4 5" key="1">
    <citation type="submission" date="2019-02" db="EMBL/GenBank/DDBJ databases">
        <title>Deep-cultivation of Planctomycetes and their phenomic and genomic characterization uncovers novel biology.</title>
        <authorList>
            <person name="Wiegand S."/>
            <person name="Jogler M."/>
            <person name="Boedeker C."/>
            <person name="Pinto D."/>
            <person name="Vollmers J."/>
            <person name="Rivas-Marin E."/>
            <person name="Kohn T."/>
            <person name="Peeters S.H."/>
            <person name="Heuer A."/>
            <person name="Rast P."/>
            <person name="Oberbeckmann S."/>
            <person name="Bunk B."/>
            <person name="Jeske O."/>
            <person name="Meyerdierks A."/>
            <person name="Storesund J.E."/>
            <person name="Kallscheuer N."/>
            <person name="Luecker S."/>
            <person name="Lage O.M."/>
            <person name="Pohl T."/>
            <person name="Merkel B.J."/>
            <person name="Hornburger P."/>
            <person name="Mueller R.-W."/>
            <person name="Bruemmer F."/>
            <person name="Labrenz M."/>
            <person name="Spormann A.M."/>
            <person name="Op den Camp H."/>
            <person name="Overmann J."/>
            <person name="Amann R."/>
            <person name="Jetten M.S.M."/>
            <person name="Mascher T."/>
            <person name="Medema M.H."/>
            <person name="Devos D.P."/>
            <person name="Kaster A.-K."/>
            <person name="Ovreas L."/>
            <person name="Rohde M."/>
            <person name="Galperin M.Y."/>
            <person name="Jogler C."/>
        </authorList>
    </citation>
    <scope>NUCLEOTIDE SEQUENCE [LARGE SCALE GENOMIC DNA]</scope>
    <source>
        <strain evidence="4 5">ETA_A1</strain>
    </source>
</reference>
<accession>A0A517XRE8</accession>
<dbReference type="KEGG" id="uli:ETAA1_20330"/>
<dbReference type="GO" id="GO:0016020">
    <property type="term" value="C:membrane"/>
    <property type="evidence" value="ECO:0007669"/>
    <property type="project" value="GOC"/>
</dbReference>
<name>A0A517XRE8_9BACT</name>
<keyword evidence="1" id="KW-0479">Metal-binding</keyword>